<keyword evidence="3" id="KW-1185">Reference proteome</keyword>
<accession>A0A1M6M5X0</accession>
<protein>
    <submittedName>
        <fullName evidence="2">Uncharacterized protein</fullName>
    </submittedName>
</protein>
<keyword evidence="1" id="KW-0472">Membrane</keyword>
<gene>
    <name evidence="2" type="ORF">SAMN02745975_02882</name>
</gene>
<dbReference type="AlphaFoldDB" id="A0A1M6M5X0"/>
<organism evidence="2 3">
    <name type="scientific">Geosporobacter subterraneus DSM 17957</name>
    <dbReference type="NCBI Taxonomy" id="1121919"/>
    <lineage>
        <taxon>Bacteria</taxon>
        <taxon>Bacillati</taxon>
        <taxon>Bacillota</taxon>
        <taxon>Clostridia</taxon>
        <taxon>Peptostreptococcales</taxon>
        <taxon>Thermotaleaceae</taxon>
        <taxon>Geosporobacter</taxon>
    </lineage>
</organism>
<keyword evidence="1" id="KW-0812">Transmembrane</keyword>
<name>A0A1M6M5X0_9FIRM</name>
<dbReference type="EMBL" id="FQZV01000041">
    <property type="protein sequence ID" value="SHJ78838.1"/>
    <property type="molecule type" value="Genomic_DNA"/>
</dbReference>
<keyword evidence="1" id="KW-1133">Transmembrane helix</keyword>
<dbReference type="RefSeq" id="WP_110941936.1">
    <property type="nucleotide sequence ID" value="NZ_FQZV01000041.1"/>
</dbReference>
<dbReference type="STRING" id="1121919.SAMN02745975_02882"/>
<evidence type="ECO:0000313" key="2">
    <source>
        <dbReference type="EMBL" id="SHJ78838.1"/>
    </source>
</evidence>
<sequence length="68" mass="7488">MSKIIEKFALLINVKTIVTFVVIAVFAILALRGEFDAQATMQVVTMVIAFYFGTQHEKKDPGGDAPKD</sequence>
<reference evidence="3" key="1">
    <citation type="submission" date="2016-11" db="EMBL/GenBank/DDBJ databases">
        <authorList>
            <person name="Varghese N."/>
            <person name="Submissions S."/>
        </authorList>
    </citation>
    <scope>NUCLEOTIDE SEQUENCE [LARGE SCALE GENOMIC DNA]</scope>
    <source>
        <strain evidence="3">DSM 17957</strain>
    </source>
</reference>
<dbReference type="OrthoDB" id="2064933at2"/>
<evidence type="ECO:0000256" key="1">
    <source>
        <dbReference type="SAM" id="Phobius"/>
    </source>
</evidence>
<feature type="transmembrane region" description="Helical" evidence="1">
    <location>
        <begin position="12"/>
        <end position="31"/>
    </location>
</feature>
<proteinExistence type="predicted"/>
<evidence type="ECO:0000313" key="3">
    <source>
        <dbReference type="Proteomes" id="UP000184536"/>
    </source>
</evidence>
<dbReference type="Proteomes" id="UP000184536">
    <property type="component" value="Unassembled WGS sequence"/>
</dbReference>